<sequence>MSSLKKILGLKGKKEEKSKKLGLPPPYEMPANNEFEPNAPLDPDMFGAEHLEIESKSAMRYEKFKFSVKITLRTNRPLRTYDDVCQILSKWDAMYVGMMGKRPFYKVLVLIGSSHLQATPAILSDRGQPEYHMYLEDRGFIAHRLGLTPPMLSGPESFRRPFHVGLYRGTIDITVNLMDDESTESAPQVWDHFNTRYVNHFLEHAKRFGLVLSKKPGGGWILDQAVCA</sequence>
<evidence type="ECO:0000256" key="4">
    <source>
        <dbReference type="ARBA" id="ARBA00017678"/>
    </source>
</evidence>
<evidence type="ECO:0000256" key="9">
    <source>
        <dbReference type="ARBA" id="ARBA00022612"/>
    </source>
</evidence>
<protein>
    <recommendedName>
        <fullName evidence="4">Matrix protein</fullName>
    </recommendedName>
</protein>
<dbReference type="SUPFAM" id="SSF75404">
    <property type="entry name" value="VSV matrix protein"/>
    <property type="match status" value="1"/>
</dbReference>
<comment type="similarity">
    <text evidence="3">Belongs to the vesiculoviruses matrix protein family.</text>
</comment>
<dbReference type="GO" id="GO:0044200">
    <property type="term" value="C:host cell nuclear membrane"/>
    <property type="evidence" value="ECO:0007669"/>
    <property type="project" value="UniProtKB-SubCell"/>
</dbReference>
<evidence type="ECO:0000313" key="20">
    <source>
        <dbReference type="EMBL" id="AJR28530.1"/>
    </source>
</evidence>
<keyword evidence="9" id="KW-1188">Viral release from host cell</keyword>
<dbReference type="Proteomes" id="UP000232692">
    <property type="component" value="Segment"/>
</dbReference>
<dbReference type="KEGG" id="vg:37616370"/>
<evidence type="ECO:0000256" key="3">
    <source>
        <dbReference type="ARBA" id="ARBA00010182"/>
    </source>
</evidence>
<evidence type="ECO:0000256" key="12">
    <source>
        <dbReference type="ARBA" id="ARBA00022844"/>
    </source>
</evidence>
<keyword evidence="10" id="KW-1198">Viral budding</keyword>
<dbReference type="InterPro" id="IPR009397">
    <property type="entry name" value="Vesiculo_matrix"/>
</dbReference>
<evidence type="ECO:0000256" key="18">
    <source>
        <dbReference type="ARBA" id="ARBA00049944"/>
    </source>
</evidence>
<feature type="region of interest" description="Disordered" evidence="19">
    <location>
        <begin position="1"/>
        <end position="32"/>
    </location>
</feature>
<evidence type="ECO:0000256" key="6">
    <source>
        <dbReference type="ARBA" id="ARBA00022553"/>
    </source>
</evidence>
<keyword evidence="11" id="KW-0053">Apoptosis</keyword>
<evidence type="ECO:0000256" key="17">
    <source>
        <dbReference type="ARBA" id="ARBA00037802"/>
    </source>
</evidence>
<keyword evidence="8" id="KW-0945">Host-virus interaction</keyword>
<accession>A0A0D3R252</accession>
<evidence type="ECO:0000256" key="16">
    <source>
        <dbReference type="ARBA" id="ARBA00023311"/>
    </source>
</evidence>
<dbReference type="GeneID" id="37616370"/>
<evidence type="ECO:0000256" key="5">
    <source>
        <dbReference type="ARBA" id="ARBA00022462"/>
    </source>
</evidence>
<feature type="compositionally biased region" description="Low complexity" evidence="19">
    <location>
        <begin position="1"/>
        <end position="10"/>
    </location>
</feature>
<name>A0A0D3R252_9RHAB</name>
<dbReference type="InterPro" id="IPR036711">
    <property type="entry name" value="VSV_matrix_sf"/>
</dbReference>
<evidence type="ECO:0000256" key="14">
    <source>
        <dbReference type="ARBA" id="ARBA00023136"/>
    </source>
</evidence>
<dbReference type="Gene3D" id="3.10.460.10">
    <property type="entry name" value="VSV matrix protein"/>
    <property type="match status" value="1"/>
</dbReference>
<evidence type="ECO:0000256" key="11">
    <source>
        <dbReference type="ARBA" id="ARBA00022703"/>
    </source>
</evidence>
<keyword evidence="12" id="KW-0946">Virion</keyword>
<dbReference type="Pfam" id="PF06326">
    <property type="entry name" value="Vesiculo_matrix"/>
    <property type="match status" value="1"/>
</dbReference>
<dbReference type="GO" id="GO:0039660">
    <property type="term" value="F:structural constituent of virion"/>
    <property type="evidence" value="ECO:0007669"/>
    <property type="project" value="UniProtKB-KW"/>
</dbReference>
<dbReference type="GO" id="GO:0030430">
    <property type="term" value="C:host cell cytoplasm"/>
    <property type="evidence" value="ECO:0007669"/>
    <property type="project" value="UniProtKB-SubCell"/>
</dbReference>
<evidence type="ECO:0000256" key="15">
    <source>
        <dbReference type="ARBA" id="ARBA00023200"/>
    </source>
</evidence>
<organism evidence="20 21">
    <name type="scientific">Carajas virus</name>
    <dbReference type="NCBI Taxonomy" id="239239"/>
    <lineage>
        <taxon>Viruses</taxon>
        <taxon>Riboviria</taxon>
        <taxon>Orthornavirae</taxon>
        <taxon>Negarnaviricota</taxon>
        <taxon>Haploviricotina</taxon>
        <taxon>Monjiviricetes</taxon>
        <taxon>Mononegavirales</taxon>
        <taxon>Rhabdoviridae</taxon>
        <taxon>Alpharhabdovirinae</taxon>
        <taxon>Vesiculovirus</taxon>
        <taxon>Vesiculovirus carajas</taxon>
    </lineage>
</organism>
<comment type="function">
    <text evidence="18">Forms a double layer around the helical nucleocapsid, the inner matrix layer binding to the N helix and the outer matrix layer binding to the envelope glycoprotein. Plays a major role in assembly and budding of virion, by recruiting cellular partners of the ESCRT complexes that play a key role in releasing the budding particle from the host membrane. Condensates the ribonucleocapsid core during virus assembly. Inhibits the host mRNA nuclear export thereby inducing the shut off of cellular transcription and preventing the interferon signaling and the establishment of antiviral state in infected cells. This shutoff presumably inhibits interferon signaling and thus establishment of antiviral state in virus infected cells. Induces cell-rounding, cytoskeleton disorganization and apoptosis in infected cell. Inhibits host transcription, possibly through interaction with host DNA repair factor IIH/TFIIH GTF2H5 subunit.</text>
</comment>
<evidence type="ECO:0000256" key="10">
    <source>
        <dbReference type="ARBA" id="ARBA00022637"/>
    </source>
</evidence>
<evidence type="ECO:0000313" key="21">
    <source>
        <dbReference type="Proteomes" id="UP000232692"/>
    </source>
</evidence>
<evidence type="ECO:0000256" key="13">
    <source>
        <dbReference type="ARBA" id="ARBA00022870"/>
    </source>
</evidence>
<dbReference type="GO" id="GO:0019031">
    <property type="term" value="C:viral envelope"/>
    <property type="evidence" value="ECO:0007669"/>
    <property type="project" value="InterPro"/>
</dbReference>
<evidence type="ECO:0000256" key="2">
    <source>
        <dbReference type="ARBA" id="ARBA00004328"/>
    </source>
</evidence>
<evidence type="ECO:0000256" key="7">
    <source>
        <dbReference type="ARBA" id="ARBA00022562"/>
    </source>
</evidence>
<keyword evidence="14" id="KW-0472">Membrane</keyword>
<keyword evidence="21" id="KW-1185">Reference proteome</keyword>
<keyword evidence="13" id="KW-1043">Host membrane</keyword>
<evidence type="ECO:0000256" key="8">
    <source>
        <dbReference type="ARBA" id="ARBA00022581"/>
    </source>
</evidence>
<comment type="subcellular location">
    <subcellularLocation>
        <location evidence="1">Host cytoplasm</location>
    </subcellularLocation>
    <subcellularLocation>
        <location evidence="17">Host nucleus membrane</location>
        <topology evidence="17">Peripheral membrane protein</topology>
    </subcellularLocation>
    <subcellularLocation>
        <location evidence="2">Virion</location>
    </subcellularLocation>
</comment>
<proteinExistence type="inferred from homology"/>
<keyword evidence="7" id="KW-1048">Host nucleus</keyword>
<evidence type="ECO:0000256" key="1">
    <source>
        <dbReference type="ARBA" id="ARBA00004192"/>
    </source>
</evidence>
<dbReference type="RefSeq" id="YP_009505529.1">
    <property type="nucleotide sequence ID" value="NC_038285.1"/>
</dbReference>
<keyword evidence="15" id="KW-1035">Host cytoplasm</keyword>
<dbReference type="EMBL" id="KM205015">
    <property type="protein sequence ID" value="AJR28530.1"/>
    <property type="molecule type" value="Viral_cRNA"/>
</dbReference>
<keyword evidence="6" id="KW-0597">Phosphoprotein</keyword>
<reference evidence="20 21" key="1">
    <citation type="journal article" date="2015" name="PLoS Pathog.">
        <title>Evolution of genome size and complexity in the rhabdoviridae.</title>
        <authorList>
            <person name="Walker P.J."/>
            <person name="Firth C."/>
            <person name="Widen S.G."/>
            <person name="Blasdell K.R."/>
            <person name="Guzman H."/>
            <person name="Wood T.G."/>
            <person name="Paradkar P.N."/>
            <person name="Holmes E.C."/>
            <person name="Tesh R.B."/>
            <person name="Vasilakis N."/>
        </authorList>
    </citation>
    <scope>NUCLEOTIDE SEQUENCE [LARGE SCALE GENOMIC DNA]</scope>
    <source>
        <strain evidence="20 21">BeAr411391</strain>
    </source>
</reference>
<keyword evidence="16" id="KW-0468">Viral matrix protein</keyword>
<evidence type="ECO:0000256" key="19">
    <source>
        <dbReference type="SAM" id="MobiDB-lite"/>
    </source>
</evidence>
<dbReference type="OrthoDB" id="9191at10239"/>
<dbReference type="GO" id="GO:0039702">
    <property type="term" value="P:viral budding via host ESCRT complex"/>
    <property type="evidence" value="ECO:0007669"/>
    <property type="project" value="UniProtKB-KW"/>
</dbReference>
<keyword evidence="5" id="KW-1187">Viral budding via the host ESCRT complexes</keyword>